<organism evidence="7">
    <name type="scientific">Enterobius vermicularis</name>
    <name type="common">Human pinworm</name>
    <dbReference type="NCBI Taxonomy" id="51028"/>
    <lineage>
        <taxon>Eukaryota</taxon>
        <taxon>Metazoa</taxon>
        <taxon>Ecdysozoa</taxon>
        <taxon>Nematoda</taxon>
        <taxon>Chromadorea</taxon>
        <taxon>Rhabditida</taxon>
        <taxon>Spirurina</taxon>
        <taxon>Oxyuridomorpha</taxon>
        <taxon>Oxyuroidea</taxon>
        <taxon>Oxyuridae</taxon>
        <taxon>Enterobius</taxon>
    </lineage>
</organism>
<feature type="site" description="Cleavage; by autolysis" evidence="4">
    <location>
        <begin position="181"/>
        <end position="182"/>
    </location>
</feature>
<feature type="active site" description="Nucleophile" evidence="2">
    <location>
        <position position="182"/>
    </location>
</feature>
<evidence type="ECO:0000256" key="2">
    <source>
        <dbReference type="PIRSR" id="PIRSR600246-1"/>
    </source>
</evidence>
<name>A0A0N4VGV3_ENTVE</name>
<dbReference type="WBParaSite" id="EVEC_0001004201-mRNA-1">
    <property type="protein sequence ID" value="EVEC_0001004201-mRNA-1"/>
    <property type="gene ID" value="EVEC_0001004201"/>
</dbReference>
<feature type="binding site" evidence="3">
    <location>
        <begin position="251"/>
        <end position="254"/>
    </location>
    <ligand>
        <name>substrate</name>
    </ligand>
</feature>
<sequence length="340" mass="37760">MSEIFDIFRSYHFYIVAWKELSNTHNRLHSLVEGLSLCETLRCDGSVGYGGSPDEDGETRLDALVFDGPRHRMGAVASLGGIKEAAKVAYAVMKYTKHSMLAGDAATNFALGMGFKRTSLYSNESRAAHQKWLTKNCQPNFRKNVLPDPRLHCGPYKPMKRTYQEHNKKTSFDTWTGDGHDTMGIVIVDDNGDISVGTTTNGATHKIPGYKQLLYEDEKNNICSWFRRVGDSPIPGAGGYVDNDYGGAVATGDGDEMMRFLPRQVYQTVENMRQGFSPQKAAKLSIDRIRRFHPNFFGGIVAVNKTGHYGAACNGMKQFSYSVQNSALSVAKVLWINCPQ</sequence>
<dbReference type="EMBL" id="UXUI01010016">
    <property type="protein sequence ID" value="VDD94648.1"/>
    <property type="molecule type" value="Genomic_DNA"/>
</dbReference>
<dbReference type="Pfam" id="PF01112">
    <property type="entry name" value="Asparaginase_2"/>
    <property type="match status" value="2"/>
</dbReference>
<keyword evidence="6" id="KW-1185">Reference proteome</keyword>
<evidence type="ECO:0000256" key="1">
    <source>
        <dbReference type="ARBA" id="ARBA00010872"/>
    </source>
</evidence>
<accession>A0A0N4VGV3</accession>
<dbReference type="STRING" id="51028.A0A0N4VGV3"/>
<dbReference type="AlphaFoldDB" id="A0A0N4VGV3"/>
<feature type="binding site" evidence="3">
    <location>
        <begin position="228"/>
        <end position="231"/>
    </location>
    <ligand>
        <name>substrate</name>
    </ligand>
</feature>
<dbReference type="InterPro" id="IPR029055">
    <property type="entry name" value="Ntn_hydrolases_N"/>
</dbReference>
<dbReference type="GO" id="GO:0003948">
    <property type="term" value="F:N4-(beta-N-acetylglucosaminyl)-L-asparaginase activity"/>
    <property type="evidence" value="ECO:0007669"/>
    <property type="project" value="TreeGrafter"/>
</dbReference>
<evidence type="ECO:0000313" key="5">
    <source>
        <dbReference type="EMBL" id="VDD94648.1"/>
    </source>
</evidence>
<evidence type="ECO:0000313" key="6">
    <source>
        <dbReference type="Proteomes" id="UP000274131"/>
    </source>
</evidence>
<reference evidence="7" key="1">
    <citation type="submission" date="2017-02" db="UniProtKB">
        <authorList>
            <consortium name="WormBaseParasite"/>
        </authorList>
    </citation>
    <scope>IDENTIFICATION</scope>
</reference>
<proteinExistence type="inferred from homology"/>
<dbReference type="CDD" id="cd04513">
    <property type="entry name" value="Glycosylasparaginase"/>
    <property type="match status" value="1"/>
</dbReference>
<dbReference type="GO" id="GO:0005737">
    <property type="term" value="C:cytoplasm"/>
    <property type="evidence" value="ECO:0007669"/>
    <property type="project" value="TreeGrafter"/>
</dbReference>
<dbReference type="Gene3D" id="3.60.20.30">
    <property type="entry name" value="(Glycosyl)asparaginase"/>
    <property type="match status" value="1"/>
</dbReference>
<dbReference type="PANTHER" id="PTHR10188">
    <property type="entry name" value="L-ASPARAGINASE"/>
    <property type="match status" value="1"/>
</dbReference>
<dbReference type="Proteomes" id="UP000274131">
    <property type="component" value="Unassembled WGS sequence"/>
</dbReference>
<evidence type="ECO:0000313" key="7">
    <source>
        <dbReference type="WBParaSite" id="EVEC_0001004201-mRNA-1"/>
    </source>
</evidence>
<evidence type="ECO:0000256" key="4">
    <source>
        <dbReference type="PIRSR" id="PIRSR600246-3"/>
    </source>
</evidence>
<dbReference type="InterPro" id="IPR000246">
    <property type="entry name" value="Peptidase_T2"/>
</dbReference>
<dbReference type="PANTHER" id="PTHR10188:SF6">
    <property type="entry name" value="N(4)-(BETA-N-ACETYLGLUCOSAMINYL)-L-ASPARAGINASE"/>
    <property type="match status" value="1"/>
</dbReference>
<dbReference type="SUPFAM" id="SSF56235">
    <property type="entry name" value="N-terminal nucleophile aminohydrolases (Ntn hydrolases)"/>
    <property type="match status" value="1"/>
</dbReference>
<comment type="similarity">
    <text evidence="1">Belongs to the Ntn-hydrolase family.</text>
</comment>
<dbReference type="OrthoDB" id="188713at2759"/>
<protein>
    <submittedName>
        <fullName evidence="7">N(4)-(Beta-N-acetylglucosaminyl)-L-asparaginase</fullName>
    </submittedName>
</protein>
<reference evidence="5 6" key="2">
    <citation type="submission" date="2018-10" db="EMBL/GenBank/DDBJ databases">
        <authorList>
            <consortium name="Pathogen Informatics"/>
        </authorList>
    </citation>
    <scope>NUCLEOTIDE SEQUENCE [LARGE SCALE GENOMIC DNA]</scope>
</reference>
<evidence type="ECO:0000256" key="3">
    <source>
        <dbReference type="PIRSR" id="PIRSR600246-2"/>
    </source>
</evidence>
<gene>
    <name evidence="5" type="ORF">EVEC_LOCUS9399</name>
</gene>